<dbReference type="Pfam" id="PF00583">
    <property type="entry name" value="Acetyltransf_1"/>
    <property type="match status" value="1"/>
</dbReference>
<dbReference type="Gene3D" id="3.40.630.30">
    <property type="match status" value="1"/>
</dbReference>
<name>A0ABW2KFQ8_9ACTN</name>
<evidence type="ECO:0000313" key="2">
    <source>
        <dbReference type="EMBL" id="MFC7328213.1"/>
    </source>
</evidence>
<comment type="caution">
    <text evidence="2">The sequence shown here is derived from an EMBL/GenBank/DDBJ whole genome shotgun (WGS) entry which is preliminary data.</text>
</comment>
<dbReference type="InterPro" id="IPR053144">
    <property type="entry name" value="Acetyltransferase_Butenolide"/>
</dbReference>
<sequence>MSVDETAPDVEFDADPSRIDRDALWTFLSQHAYWSRHRTREMVEAQLASAWRVVAAYRRDNGRMVAFARAVSDGVAIGYLADVYVEPAERGHGLGVRLVEEMIENGPGRNFRWLLHTDDAHGLYAKFGFAAPDGTFLERPRSHG</sequence>
<dbReference type="SUPFAM" id="SSF55729">
    <property type="entry name" value="Acyl-CoA N-acyltransferases (Nat)"/>
    <property type="match status" value="1"/>
</dbReference>
<feature type="domain" description="N-acetyltransferase" evidence="1">
    <location>
        <begin position="10"/>
        <end position="144"/>
    </location>
</feature>
<dbReference type="PANTHER" id="PTHR43233:SF1">
    <property type="entry name" value="FAMILY N-ACETYLTRANSFERASE, PUTATIVE (AFU_ORTHOLOGUE AFUA_6G03350)-RELATED"/>
    <property type="match status" value="1"/>
</dbReference>
<gene>
    <name evidence="2" type="ORF">ACFQRF_10715</name>
</gene>
<keyword evidence="2" id="KW-0012">Acyltransferase</keyword>
<organism evidence="2 3">
    <name type="scientific">Marinactinospora rubrisoli</name>
    <dbReference type="NCBI Taxonomy" id="2715399"/>
    <lineage>
        <taxon>Bacteria</taxon>
        <taxon>Bacillati</taxon>
        <taxon>Actinomycetota</taxon>
        <taxon>Actinomycetes</taxon>
        <taxon>Streptosporangiales</taxon>
        <taxon>Nocardiopsidaceae</taxon>
        <taxon>Marinactinospora</taxon>
    </lineage>
</organism>
<dbReference type="PANTHER" id="PTHR43233">
    <property type="entry name" value="FAMILY N-ACETYLTRANSFERASE, PUTATIVE (AFU_ORTHOLOGUE AFUA_6G03350)-RELATED"/>
    <property type="match status" value="1"/>
</dbReference>
<protein>
    <submittedName>
        <fullName evidence="2">GNAT family N-acetyltransferase</fullName>
        <ecNumber evidence="2">2.3.-.-</ecNumber>
    </submittedName>
</protein>
<dbReference type="InterPro" id="IPR000182">
    <property type="entry name" value="GNAT_dom"/>
</dbReference>
<accession>A0ABW2KFQ8</accession>
<dbReference type="CDD" id="cd04301">
    <property type="entry name" value="NAT_SF"/>
    <property type="match status" value="1"/>
</dbReference>
<keyword evidence="3" id="KW-1185">Reference proteome</keyword>
<evidence type="ECO:0000313" key="3">
    <source>
        <dbReference type="Proteomes" id="UP001596540"/>
    </source>
</evidence>
<evidence type="ECO:0000259" key="1">
    <source>
        <dbReference type="PROSITE" id="PS51186"/>
    </source>
</evidence>
<dbReference type="GO" id="GO:0016746">
    <property type="term" value="F:acyltransferase activity"/>
    <property type="evidence" value="ECO:0007669"/>
    <property type="project" value="UniProtKB-KW"/>
</dbReference>
<dbReference type="Proteomes" id="UP001596540">
    <property type="component" value="Unassembled WGS sequence"/>
</dbReference>
<dbReference type="InterPro" id="IPR016181">
    <property type="entry name" value="Acyl_CoA_acyltransferase"/>
</dbReference>
<dbReference type="PROSITE" id="PS51186">
    <property type="entry name" value="GNAT"/>
    <property type="match status" value="1"/>
</dbReference>
<reference evidence="3" key="1">
    <citation type="journal article" date="2019" name="Int. J. Syst. Evol. Microbiol.">
        <title>The Global Catalogue of Microorganisms (GCM) 10K type strain sequencing project: providing services to taxonomists for standard genome sequencing and annotation.</title>
        <authorList>
            <consortium name="The Broad Institute Genomics Platform"/>
            <consortium name="The Broad Institute Genome Sequencing Center for Infectious Disease"/>
            <person name="Wu L."/>
            <person name="Ma J."/>
        </authorList>
    </citation>
    <scope>NUCLEOTIDE SEQUENCE [LARGE SCALE GENOMIC DNA]</scope>
    <source>
        <strain evidence="3">CGMCC 4.7382</strain>
    </source>
</reference>
<proteinExistence type="predicted"/>
<dbReference type="EC" id="2.3.-.-" evidence="2"/>
<dbReference type="EMBL" id="JBHTBH010000004">
    <property type="protein sequence ID" value="MFC7328213.1"/>
    <property type="molecule type" value="Genomic_DNA"/>
</dbReference>
<keyword evidence="2" id="KW-0808">Transferase</keyword>